<dbReference type="AlphaFoldDB" id="A0A1G2U3T9"/>
<dbReference type="PANTHER" id="PTHR43977">
    <property type="entry name" value="STRUCTURAL MAINTENANCE OF CHROMOSOMES PROTEIN 3"/>
    <property type="match status" value="1"/>
</dbReference>
<reference evidence="3 4" key="1">
    <citation type="journal article" date="2016" name="Nat. Commun.">
        <title>Thousands of microbial genomes shed light on interconnected biogeochemical processes in an aquifer system.</title>
        <authorList>
            <person name="Anantharaman K."/>
            <person name="Brown C.T."/>
            <person name="Hug L.A."/>
            <person name="Sharon I."/>
            <person name="Castelle C.J."/>
            <person name="Probst A.J."/>
            <person name="Thomas B.C."/>
            <person name="Singh A."/>
            <person name="Wilkins M.J."/>
            <person name="Karaoz U."/>
            <person name="Brodie E.L."/>
            <person name="Williams K.H."/>
            <person name="Hubbard S.S."/>
            <person name="Banfield J.F."/>
        </authorList>
    </citation>
    <scope>NUCLEOTIDE SEQUENCE [LARGE SCALE GENOMIC DNA]</scope>
</reference>
<feature type="coiled-coil region" evidence="1">
    <location>
        <begin position="387"/>
        <end position="484"/>
    </location>
</feature>
<gene>
    <name evidence="3" type="ORF">A3B14_02130</name>
</gene>
<keyword evidence="1" id="KW-0175">Coiled coil</keyword>
<sequence length="750" mass="85355">MLLKSVELSGFKSFAKKSAFQFTSAISAIVGPNGSGKSNVAEAFRFVLGEQSIKSLRGKRGEDLIWNGGKDAPRSNRADVKVIFDNSRRFLNIDFDEVSIERVVNRDSSNEYFINGSQVRLKDIVELLAHAHIGSSGHHIISQGEADRILGSSMKERREMIEDALGLKIYQYKRQESERKLEKTLSNLVQVESLRREVAPHLRFLKKQVEKLERIEQLKENLKVKALEYLKREEIYLSNEEKSIEGARKPLEDEFKTCGEELNSAKEALEKSSGKDKKSDELISLEKKIKEAREKSEGIIQKVGKLEGRIVAEEEILNKQKEIALSSEHKTVPLVEVENLVKEAEGSIEEAEKAGGLETFKAVLFSLRQMLRSFIENKKGQTDSRIIQDTERKIQEFKHLKDEADNNLAGIKKIEEELYRQYESLRKEIETAKDSSRDAEKKMFEIMSRQKEISAELNVLRERARRLTSESEEFKREIAEIAALAGREILEYKSFSVDSSDENREKQEERKREIEKFKIRLEDSGLLGGEDVMKEFKETSERDSFLEKEINDLRDSAESLKKLIVDLGEQLDREFKEGIEKINKEFQNLFALMFNGGSASLKLIKAQKRIKKETDDLELPTDNVESEEKEEFEEGIDIDVVLPRKKIKGLMMLSGGERALTSIALLFAMSQVNPPPFIILDETDAALDEANSKKYGDMIEDLSKSSQLILITHNRETMSRAGVIYGVTMDSGGVSKTLSIQFDEATAVAK</sequence>
<dbReference type="SUPFAM" id="SSF52540">
    <property type="entry name" value="P-loop containing nucleoside triphosphate hydrolases"/>
    <property type="match status" value="1"/>
</dbReference>
<evidence type="ECO:0000259" key="2">
    <source>
        <dbReference type="Pfam" id="PF02463"/>
    </source>
</evidence>
<evidence type="ECO:0000313" key="3">
    <source>
        <dbReference type="EMBL" id="OHB04187.1"/>
    </source>
</evidence>
<dbReference type="Gene3D" id="3.40.50.300">
    <property type="entry name" value="P-loop containing nucleotide triphosphate hydrolases"/>
    <property type="match status" value="2"/>
</dbReference>
<evidence type="ECO:0000256" key="1">
    <source>
        <dbReference type="SAM" id="Coils"/>
    </source>
</evidence>
<proteinExistence type="predicted"/>
<feature type="coiled-coil region" evidence="1">
    <location>
        <begin position="174"/>
        <end position="232"/>
    </location>
</feature>
<name>A0A1G2U3T9_9BACT</name>
<dbReference type="Proteomes" id="UP000176800">
    <property type="component" value="Unassembled WGS sequence"/>
</dbReference>
<accession>A0A1G2U3T9</accession>
<organism evidence="3 4">
    <name type="scientific">Candidatus Zambryskibacteria bacterium RIFCSPLOWO2_01_FULL_45_21</name>
    <dbReference type="NCBI Taxonomy" id="1802761"/>
    <lineage>
        <taxon>Bacteria</taxon>
        <taxon>Candidatus Zambryskiibacteriota</taxon>
    </lineage>
</organism>
<protein>
    <recommendedName>
        <fullName evidence="2">RecF/RecN/SMC N-terminal domain-containing protein</fullName>
    </recommendedName>
</protein>
<dbReference type="InterPro" id="IPR003395">
    <property type="entry name" value="RecF/RecN/SMC_N"/>
</dbReference>
<feature type="coiled-coil region" evidence="1">
    <location>
        <begin position="275"/>
        <end position="302"/>
    </location>
</feature>
<feature type="domain" description="RecF/RecN/SMC N-terminal" evidence="2">
    <location>
        <begin position="3"/>
        <end position="735"/>
    </location>
</feature>
<dbReference type="Pfam" id="PF02463">
    <property type="entry name" value="SMC_N"/>
    <property type="match status" value="1"/>
</dbReference>
<evidence type="ECO:0000313" key="4">
    <source>
        <dbReference type="Proteomes" id="UP000176800"/>
    </source>
</evidence>
<dbReference type="EMBL" id="MHWE01000010">
    <property type="protein sequence ID" value="OHB04187.1"/>
    <property type="molecule type" value="Genomic_DNA"/>
</dbReference>
<dbReference type="InterPro" id="IPR027417">
    <property type="entry name" value="P-loop_NTPase"/>
</dbReference>
<comment type="caution">
    <text evidence="3">The sequence shown here is derived from an EMBL/GenBank/DDBJ whole genome shotgun (WGS) entry which is preliminary data.</text>
</comment>